<dbReference type="Pfam" id="PF22251">
    <property type="entry name" value="PFF1_TM"/>
    <property type="match status" value="1"/>
</dbReference>
<dbReference type="CDD" id="cd03875">
    <property type="entry name" value="M28_Fxna_like"/>
    <property type="match status" value="1"/>
</dbReference>
<evidence type="ECO:0000256" key="12">
    <source>
        <dbReference type="ARBA" id="ARBA00023049"/>
    </source>
</evidence>
<dbReference type="SUPFAM" id="SSF53187">
    <property type="entry name" value="Zn-dependent exopeptidases"/>
    <property type="match status" value="1"/>
</dbReference>
<evidence type="ECO:0000313" key="20">
    <source>
        <dbReference type="Proteomes" id="UP000697127"/>
    </source>
</evidence>
<dbReference type="EMBL" id="PUHW01000126">
    <property type="protein sequence ID" value="KAG0688741.1"/>
    <property type="molecule type" value="Genomic_DNA"/>
</dbReference>
<dbReference type="InterPro" id="IPR001138">
    <property type="entry name" value="Zn2Cys6_DnaBD"/>
</dbReference>
<dbReference type="Gene3D" id="4.10.240.10">
    <property type="entry name" value="Zn(2)-C6 fungal-type DNA-binding domain"/>
    <property type="match status" value="1"/>
</dbReference>
<keyword evidence="14" id="KW-0325">Glycoprotein</keyword>
<keyword evidence="12" id="KW-0482">Metalloprotease</keyword>
<dbReference type="Pfam" id="PF22250">
    <property type="entry name" value="PFF1_C"/>
    <property type="match status" value="1"/>
</dbReference>
<evidence type="ECO:0000256" key="3">
    <source>
        <dbReference type="ARBA" id="ARBA00004128"/>
    </source>
</evidence>
<keyword evidence="9 15" id="KW-0378">Hydrolase</keyword>
<evidence type="ECO:0000256" key="2">
    <source>
        <dbReference type="ARBA" id="ARBA00003273"/>
    </source>
</evidence>
<keyword evidence="11 17" id="KW-1133">Transmembrane helix</keyword>
<feature type="compositionally biased region" description="Basic residues" evidence="16">
    <location>
        <begin position="1050"/>
        <end position="1059"/>
    </location>
</feature>
<keyword evidence="7 17" id="KW-0812">Transmembrane</keyword>
<dbReference type="Pfam" id="PF00172">
    <property type="entry name" value="Zn_clus"/>
    <property type="match status" value="1"/>
</dbReference>
<keyword evidence="13 17" id="KW-0472">Membrane</keyword>
<dbReference type="PANTHER" id="PTHR12147:SF58">
    <property type="entry name" value="VACUOLAR MEMBRANE PROTEASE"/>
    <property type="match status" value="1"/>
</dbReference>
<dbReference type="Pfam" id="PF04389">
    <property type="entry name" value="Peptidase_M28"/>
    <property type="match status" value="1"/>
</dbReference>
<gene>
    <name evidence="19" type="ORF">C6P40_000575</name>
</gene>
<dbReference type="PROSITE" id="PS00463">
    <property type="entry name" value="ZN2_CY6_FUNGAL_1"/>
    <property type="match status" value="1"/>
</dbReference>
<keyword evidence="6 15" id="KW-0645">Protease</keyword>
<dbReference type="CDD" id="cd12148">
    <property type="entry name" value="fungal_TF_MHR"/>
    <property type="match status" value="1"/>
</dbReference>
<feature type="transmembrane region" description="Helical" evidence="17">
    <location>
        <begin position="638"/>
        <end position="657"/>
    </location>
</feature>
<sequence>MTIGNFFSNLFKFRKTSLSLLVILTYVTVIILQEFAVVRSLTPPIHEPDILKDAWDYLQIISSSKHPFTSRENDNIHDYLQNVIDALVEDIPYISTSYDKSENHTILINQHDVFNKSNDDNRIIYYESSNLLVKIEGSNSKLPGLLISAHYDSVPTSFGTTDDGMGIASMLGILQYFVDSNSQPLRTLIFNFNNNEEFGLLGAEAFIKHDWFKDVSFFINLEGTGAGGQPILFRGTDKGVLDWYHSVSKPYANSIFQEGFNSGLISSQTDYHVYEKFGLRGIDIAFYKPRSFYHTYKDSIKYTSKGSLWMMMSNVLDILLDVNYSSDNYDSDLNYSIYFDILNTWYFNYGLDVCFIFNSILLIIIPVINLILLLIAFKRNTWYIGARGWLRFPFALILSYYSTFYLRKYLYKLNPLLVSVNYYYPLIAFFSLSVIISYIILKTNAYLKPIHDQKLVILLELNIISWISLVWITFQINNNKNMGGYSLTIFYVLSSIATFLGLLGFTFHSSPCYKPKKNIINYGSTNDDQHLNTEVTTSNESNVDPHVHNIVDESVENQNAPILDEENTPLVNESSVIINHETKETFMHNLKHKAINSFQFDWILQFLIFVPISVFFIYSEGKMVIDALHETVQENKIFDTAVWDFITAFSILLSIIIMPFIHKMNFITIQIMVILFSIGFFKSSTSVSYDESTPIKLRYVKTFDVNSNSSSSNVYGRQGYIPKILSDVPYLEEKNITCMKYNLSGTETCSYVGNRPWLIPGSYEDNEYDKYLNVTVLHDTNNLAYLKAEDKFTPLESVIEIDVRGTRQCYITFNNTNEKFKAPVKMVTIYEEGNSYKDSNTLNMNFNIDVDGINNKEIIIPNGMSRDDKGNWRFKIMKGIDIFEMHKLSWNSGKKDFNRFLIKFQWLPFVYDSDIELIDRLGVNVQCHWSDYDDIIPIDGKLYEKVEDYMDLMMFTDVDKKSKMGDEDSDLSCSDSSIMKRSYEDVITAGGQSSSQTDFATKFRRLRACARCHRLKMRCVFEDPTFESCTRCFKAGLRCSTDDDPTLSQAKKKPRKRSKLKGDNPLAQLQQAINESNKLFRSIQRDSDDSYDYDNISAENLLTLQFQLSETQRLIVHAVNTQKSKELKLNGKSEQLKQEANSINSIKDGVVKAIPNLPWISHEQNIMKELIKLEIISSEEAKSRLDYFLTEIYCYWPCVSFPKNYTYDWLIDNEPLVLLSFITVTCLNDPELHDTLLYYLEDNLSIRTSITGNISVSFIQIYLVLSLWCSPPRKWGSYKHQMSLLMALNLTLCLDLGNEVYKNTSNILNDNSTERHMIRSYMAVYACCGSLGLSLPRFKVVNWTPVHERCCQLLLMGESNDADKFLYYYSKLVSLGEEIFQFLCPNGFPNTSVRKSFSSSIGSTNDNNDPLINNTMLRSIMVNYERRMQKLAMESNLFNSTSKTRNLLSIIYYQLLMTMYDYVVCRVLLRRDVLTEVYLQTLNRLIKASEKVIDSFIALCDQTSYFPTFFYYRPMHALVALIRARLLVKTQQLDFEVDVEQEYEKVFQSIKKISKQSKVANKMSAILTRISKWMKVSSKFNKNGATNSMVDLLNELGKEKAIENIKIKVYERQRDGGDNMNMSNNSRIQFDKFINYGINNMSNVNNNTKNITDNFNNKTVNYNNKKQDLLPVDSISMKKDLNLEETETRSNSIFVPSPIGFSQSDIMDIQQNQQQMRNKLGIDISTPASQPNVDTEQSFHTQFNKNMFNNNNNNGSGNNGTGISESLGNIPDAQQLNKLLRSKTPSLSESSGGIATFLIPRSTSISQPPESEGIEISNVGNSGINVDGKALQQQNQEFLNDLFSQIDTDIMNTAEGNMPSGLGVAPMFDFLGTCGYQTFGGDLPIPEDWYKSL</sequence>
<dbReference type="Gene3D" id="3.40.630.10">
    <property type="entry name" value="Zn peptidases"/>
    <property type="match status" value="1"/>
</dbReference>
<evidence type="ECO:0000256" key="15">
    <source>
        <dbReference type="RuleBase" id="RU361240"/>
    </source>
</evidence>
<feature type="transmembrane region" description="Helical" evidence="17">
    <location>
        <begin position="455"/>
        <end position="476"/>
    </location>
</feature>
<evidence type="ECO:0000313" key="19">
    <source>
        <dbReference type="EMBL" id="KAG0688741.1"/>
    </source>
</evidence>
<dbReference type="EC" id="3.4.-.-" evidence="15"/>
<dbReference type="GO" id="GO:0008235">
    <property type="term" value="F:metalloexopeptidase activity"/>
    <property type="evidence" value="ECO:0007669"/>
    <property type="project" value="InterPro"/>
</dbReference>
<feature type="region of interest" description="Disordered" evidence="16">
    <location>
        <begin position="1749"/>
        <end position="1769"/>
    </location>
</feature>
<keyword evidence="20" id="KW-1185">Reference proteome</keyword>
<comment type="cofactor">
    <cofactor evidence="1">
        <name>Zn(2+)</name>
        <dbReference type="ChEBI" id="CHEBI:29105"/>
    </cofactor>
</comment>
<evidence type="ECO:0000256" key="16">
    <source>
        <dbReference type="SAM" id="MobiDB-lite"/>
    </source>
</evidence>
<evidence type="ECO:0000256" key="6">
    <source>
        <dbReference type="ARBA" id="ARBA00022670"/>
    </source>
</evidence>
<protein>
    <recommendedName>
        <fullName evidence="15">Peptide hydrolase</fullName>
        <ecNumber evidence="15">3.4.-.-</ecNumber>
    </recommendedName>
</protein>
<feature type="transmembrane region" description="Helical" evidence="17">
    <location>
        <begin position="600"/>
        <end position="618"/>
    </location>
</feature>
<evidence type="ECO:0000256" key="1">
    <source>
        <dbReference type="ARBA" id="ARBA00001947"/>
    </source>
</evidence>
<keyword evidence="10 15" id="KW-0862">Zinc</keyword>
<dbReference type="GO" id="GO:0000981">
    <property type="term" value="F:DNA-binding transcription factor activity, RNA polymerase II-specific"/>
    <property type="evidence" value="ECO:0007669"/>
    <property type="project" value="InterPro"/>
</dbReference>
<reference evidence="19" key="1">
    <citation type="submission" date="2020-11" db="EMBL/GenBank/DDBJ databases">
        <title>Kefir isolates.</title>
        <authorList>
            <person name="Marcisauskas S."/>
            <person name="Kim Y."/>
            <person name="Blasche S."/>
        </authorList>
    </citation>
    <scope>NUCLEOTIDE SEQUENCE</scope>
    <source>
        <strain evidence="19">Olga-1</strain>
    </source>
</reference>
<evidence type="ECO:0000256" key="10">
    <source>
        <dbReference type="ARBA" id="ARBA00022833"/>
    </source>
</evidence>
<dbReference type="InterPro" id="IPR007484">
    <property type="entry name" value="Peptidase_M28"/>
</dbReference>
<evidence type="ECO:0000256" key="8">
    <source>
        <dbReference type="ARBA" id="ARBA00022723"/>
    </source>
</evidence>
<evidence type="ECO:0000256" key="11">
    <source>
        <dbReference type="ARBA" id="ARBA00022989"/>
    </source>
</evidence>
<feature type="transmembrane region" description="Helical" evidence="17">
    <location>
        <begin position="488"/>
        <end position="507"/>
    </location>
</feature>
<accession>A0A9P7BFA6</accession>
<dbReference type="CDD" id="cd00067">
    <property type="entry name" value="GAL4"/>
    <property type="match status" value="1"/>
</dbReference>
<dbReference type="InterPro" id="IPR045175">
    <property type="entry name" value="M28_fam"/>
</dbReference>
<feature type="transmembrane region" description="Helical" evidence="17">
    <location>
        <begin position="355"/>
        <end position="377"/>
    </location>
</feature>
<name>A0A9P7BFA6_9ASCO</name>
<dbReference type="GO" id="GO:0005774">
    <property type="term" value="C:vacuolar membrane"/>
    <property type="evidence" value="ECO:0007669"/>
    <property type="project" value="UniProtKB-SubCell"/>
</dbReference>
<comment type="similarity">
    <text evidence="4 15">Belongs to the peptidase M28 family.</text>
</comment>
<feature type="transmembrane region" description="Helical" evidence="17">
    <location>
        <begin position="389"/>
        <end position="410"/>
    </location>
</feature>
<dbReference type="SMART" id="SM00066">
    <property type="entry name" value="GAL4"/>
    <property type="match status" value="1"/>
</dbReference>
<evidence type="ECO:0000256" key="5">
    <source>
        <dbReference type="ARBA" id="ARBA00022554"/>
    </source>
</evidence>
<feature type="domain" description="Zn(2)-C6 fungal-type" evidence="18">
    <location>
        <begin position="1008"/>
        <end position="1041"/>
    </location>
</feature>
<evidence type="ECO:0000259" key="18">
    <source>
        <dbReference type="PROSITE" id="PS50048"/>
    </source>
</evidence>
<dbReference type="InterPro" id="IPR048024">
    <property type="entry name" value="Fxna-like_M28_dom"/>
</dbReference>
<evidence type="ECO:0000256" key="17">
    <source>
        <dbReference type="SAM" id="Phobius"/>
    </source>
</evidence>
<dbReference type="Proteomes" id="UP000697127">
    <property type="component" value="Unassembled WGS sequence"/>
</dbReference>
<dbReference type="InterPro" id="IPR036864">
    <property type="entry name" value="Zn2-C6_fun-type_DNA-bd_sf"/>
</dbReference>
<feature type="region of interest" description="Disordered" evidence="16">
    <location>
        <begin position="1042"/>
        <end position="1064"/>
    </location>
</feature>
<dbReference type="GO" id="GO:0006508">
    <property type="term" value="P:proteolysis"/>
    <property type="evidence" value="ECO:0007669"/>
    <property type="project" value="UniProtKB-KW"/>
</dbReference>
<dbReference type="InterPro" id="IPR053975">
    <property type="entry name" value="PFF1_C"/>
</dbReference>
<evidence type="ECO:0000256" key="14">
    <source>
        <dbReference type="ARBA" id="ARBA00023180"/>
    </source>
</evidence>
<dbReference type="PROSITE" id="PS50048">
    <property type="entry name" value="ZN2_CY6_FUNGAL_2"/>
    <property type="match status" value="1"/>
</dbReference>
<dbReference type="PANTHER" id="PTHR12147">
    <property type="entry name" value="METALLOPEPTIDASE M28 FAMILY MEMBER"/>
    <property type="match status" value="1"/>
</dbReference>
<comment type="function">
    <text evidence="2">May be involved in vacuolar sorting and osmoregulation.</text>
</comment>
<comment type="subcellular location">
    <subcellularLocation>
        <location evidence="3">Vacuole membrane</location>
        <topology evidence="3">Multi-pass membrane protein</topology>
    </subcellularLocation>
</comment>
<keyword evidence="5" id="KW-0926">Vacuole</keyword>
<dbReference type="SUPFAM" id="SSF57701">
    <property type="entry name" value="Zn2/Cys6 DNA-binding domain"/>
    <property type="match status" value="1"/>
</dbReference>
<keyword evidence="8 15" id="KW-0479">Metal-binding</keyword>
<dbReference type="InterPro" id="IPR053976">
    <property type="entry name" value="PFF1_TM"/>
</dbReference>
<dbReference type="GO" id="GO:0008270">
    <property type="term" value="F:zinc ion binding"/>
    <property type="evidence" value="ECO:0007669"/>
    <property type="project" value="InterPro"/>
</dbReference>
<comment type="caution">
    <text evidence="19">The sequence shown here is derived from an EMBL/GenBank/DDBJ whole genome shotgun (WGS) entry which is preliminary data.</text>
</comment>
<feature type="transmembrane region" description="Helical" evidence="17">
    <location>
        <begin position="20"/>
        <end position="38"/>
    </location>
</feature>
<evidence type="ECO:0000256" key="4">
    <source>
        <dbReference type="ARBA" id="ARBA00010918"/>
    </source>
</evidence>
<proteinExistence type="inferred from homology"/>
<feature type="transmembrane region" description="Helical" evidence="17">
    <location>
        <begin position="422"/>
        <end position="443"/>
    </location>
</feature>
<evidence type="ECO:0000256" key="7">
    <source>
        <dbReference type="ARBA" id="ARBA00022692"/>
    </source>
</evidence>
<organism evidence="19 20">
    <name type="scientific">Pichia californica</name>
    <dbReference type="NCBI Taxonomy" id="460514"/>
    <lineage>
        <taxon>Eukaryota</taxon>
        <taxon>Fungi</taxon>
        <taxon>Dikarya</taxon>
        <taxon>Ascomycota</taxon>
        <taxon>Saccharomycotina</taxon>
        <taxon>Pichiomycetes</taxon>
        <taxon>Pichiales</taxon>
        <taxon>Pichiaceae</taxon>
        <taxon>Pichia</taxon>
    </lineage>
</organism>
<evidence type="ECO:0000256" key="9">
    <source>
        <dbReference type="ARBA" id="ARBA00022801"/>
    </source>
</evidence>
<evidence type="ECO:0000256" key="13">
    <source>
        <dbReference type="ARBA" id="ARBA00023136"/>
    </source>
</evidence>